<protein>
    <submittedName>
        <fullName evidence="1">SAM-dependent methyltransferase</fullName>
    </submittedName>
</protein>
<evidence type="ECO:0000313" key="2">
    <source>
        <dbReference type="Proteomes" id="UP000584931"/>
    </source>
</evidence>
<name>A0A7Y9XGW1_9ACTN</name>
<gene>
    <name evidence="1" type="ORF">HNR06_005052</name>
</gene>
<dbReference type="GO" id="GO:0032259">
    <property type="term" value="P:methylation"/>
    <property type="evidence" value="ECO:0007669"/>
    <property type="project" value="UniProtKB-KW"/>
</dbReference>
<reference evidence="1 2" key="1">
    <citation type="submission" date="2020-07" db="EMBL/GenBank/DDBJ databases">
        <title>Sequencing the genomes of 1000 actinobacteria strains.</title>
        <authorList>
            <person name="Klenk H.-P."/>
        </authorList>
    </citation>
    <scope>NUCLEOTIDE SEQUENCE [LARGE SCALE GENOMIC DNA]</scope>
    <source>
        <strain evidence="1 2">DSM 45278</strain>
    </source>
</reference>
<dbReference type="Proteomes" id="UP000584931">
    <property type="component" value="Unassembled WGS sequence"/>
</dbReference>
<keyword evidence="1" id="KW-0489">Methyltransferase</keyword>
<dbReference type="EMBL" id="JACCHL010000001">
    <property type="protein sequence ID" value="NYH55463.1"/>
    <property type="molecule type" value="Genomic_DNA"/>
</dbReference>
<dbReference type="RefSeq" id="WP_179811520.1">
    <property type="nucleotide sequence ID" value="NZ_JACCHL010000001.1"/>
</dbReference>
<sequence>MTRNPWAAGRILTLPGRGPRLLFGRMYEDPRVEERAFPAAPARVLCVASAGDTAAALARAGHDVTAIDVNPVQLAYARARVDDGAPAVAGSAELMLAAARRAAAAVLPRWRGPALHEFLDLDDPRVQSHWWRTRLDGPGLRLLMGTALKPAGVLAAALAPGFRHVVPARFDTRLRTRVARVVSRHPNTDNPLLAGLLAGRTPEPRTDGPCPPGPPGTVRFVLGDVAEHLESVPAGSYDAVTLSNVLDGPGLPYRRRLRAAVDRAVRPGGTAVLRSVGEAGDAAATVRAAEERCPLWGSLYVTTVGGAR</sequence>
<dbReference type="InterPro" id="IPR021829">
    <property type="entry name" value="DUF3419"/>
</dbReference>
<organism evidence="1 2">
    <name type="scientific">Nocardiopsis sinuspersici</name>
    <dbReference type="NCBI Taxonomy" id="501010"/>
    <lineage>
        <taxon>Bacteria</taxon>
        <taxon>Bacillati</taxon>
        <taxon>Actinomycetota</taxon>
        <taxon>Actinomycetes</taxon>
        <taxon>Streptosporangiales</taxon>
        <taxon>Nocardiopsidaceae</taxon>
        <taxon>Nocardiopsis</taxon>
    </lineage>
</organism>
<proteinExistence type="predicted"/>
<dbReference type="AlphaFoldDB" id="A0A7Y9XGW1"/>
<dbReference type="GO" id="GO:0008168">
    <property type="term" value="F:methyltransferase activity"/>
    <property type="evidence" value="ECO:0007669"/>
    <property type="project" value="UniProtKB-KW"/>
</dbReference>
<evidence type="ECO:0000313" key="1">
    <source>
        <dbReference type="EMBL" id="NYH55463.1"/>
    </source>
</evidence>
<dbReference type="Pfam" id="PF11899">
    <property type="entry name" value="DUF3419"/>
    <property type="match status" value="1"/>
</dbReference>
<dbReference type="Gene3D" id="3.40.50.150">
    <property type="entry name" value="Vaccinia Virus protein VP39"/>
    <property type="match status" value="2"/>
</dbReference>
<keyword evidence="1" id="KW-0808">Transferase</keyword>
<accession>A0A7Y9XGW1</accession>
<dbReference type="SUPFAM" id="SSF53335">
    <property type="entry name" value="S-adenosyl-L-methionine-dependent methyltransferases"/>
    <property type="match status" value="1"/>
</dbReference>
<comment type="caution">
    <text evidence="1">The sequence shown here is derived from an EMBL/GenBank/DDBJ whole genome shotgun (WGS) entry which is preliminary data.</text>
</comment>
<dbReference type="InterPro" id="IPR029063">
    <property type="entry name" value="SAM-dependent_MTases_sf"/>
</dbReference>